<evidence type="ECO:0000313" key="2">
    <source>
        <dbReference type="Proteomes" id="UP000180098"/>
    </source>
</evidence>
<name>A0A1S2LP22_9BACI</name>
<organism evidence="1 2">
    <name type="scientific">Anaerobacillus arseniciselenatis</name>
    <dbReference type="NCBI Taxonomy" id="85682"/>
    <lineage>
        <taxon>Bacteria</taxon>
        <taxon>Bacillati</taxon>
        <taxon>Bacillota</taxon>
        <taxon>Bacilli</taxon>
        <taxon>Bacillales</taxon>
        <taxon>Bacillaceae</taxon>
        <taxon>Anaerobacillus</taxon>
    </lineage>
</organism>
<gene>
    <name evidence="1" type="ORF">BKP35_07085</name>
</gene>
<dbReference type="Proteomes" id="UP000180098">
    <property type="component" value="Unassembled WGS sequence"/>
</dbReference>
<reference evidence="1 2" key="1">
    <citation type="submission" date="2016-10" db="EMBL/GenBank/DDBJ databases">
        <title>Draft genome sequences of four alkaliphilic bacteria belonging to the Anaerobacillus genus.</title>
        <authorList>
            <person name="Bassil N.M."/>
            <person name="Lloyd J.R."/>
        </authorList>
    </citation>
    <scope>NUCLEOTIDE SEQUENCE [LARGE SCALE GENOMIC DNA]</scope>
    <source>
        <strain evidence="1 2">DSM 15340</strain>
    </source>
</reference>
<dbReference type="AlphaFoldDB" id="A0A1S2LP22"/>
<protein>
    <recommendedName>
        <fullName evidence="3">DUF3883 domain-containing protein</fullName>
    </recommendedName>
</protein>
<comment type="caution">
    <text evidence="1">The sequence shown here is derived from an EMBL/GenBank/DDBJ whole genome shotgun (WGS) entry which is preliminary data.</text>
</comment>
<evidence type="ECO:0008006" key="3">
    <source>
        <dbReference type="Google" id="ProtNLM"/>
    </source>
</evidence>
<dbReference type="EMBL" id="MLQQ01000009">
    <property type="protein sequence ID" value="OIJ14258.1"/>
    <property type="molecule type" value="Genomic_DNA"/>
</dbReference>
<evidence type="ECO:0000313" key="1">
    <source>
        <dbReference type="EMBL" id="OIJ14258.1"/>
    </source>
</evidence>
<dbReference type="OrthoDB" id="9781481at2"/>
<keyword evidence="2" id="KW-1185">Reference proteome</keyword>
<proteinExistence type="predicted"/>
<accession>A0A1S2LP22</accession>
<sequence length="421" mass="49146">MFNNLTPKSTFVDIVTKAQEYRIFCEITLNKDRIIRYQIDYSLSTTALAKKIGKGVPYFSQLLKDLPKEEQKNPSIEYISDISYSLAIPIEELIAISITQNKSKHDDESVEKAIYQLFKLPKEVVIELDQEEEITEFQKESIQTLMSDILRYSKQDSLTIEDLNKINTAIKEMRVYSEQDLVKPALKQIFLNGKITTTKLIQALRNELKPSGRDLEIIKGRKDDYFSQKVRNLKSHKTLEKTKWAIYEEDNWKLTEKGIHFVINEGLIRIDELTTEGISHLLAVTQGSVMEAIVDDSETEHPPYIKSTKNEREYEQLAFDLFKQEIEGQFKKADTLEVYDYEIDNVKVFVKWLETSQPSLQFTEQEWYYIQEHNDKCKLFLVKNIDTNSPIYEVVQNPAKKLQAKKVIKKSISTVWSIQKQ</sequence>
<dbReference type="RefSeq" id="WP_071312680.1">
    <property type="nucleotide sequence ID" value="NZ_MLQQ01000009.1"/>
</dbReference>